<dbReference type="AlphaFoldDB" id="A0A151P5C7"/>
<sequence>MMMAPLGAAQLSTNVCLGEGKGNQSRFPVVYEFTSSCSSPSPPWYIPQYGASHFFPWQPFVKSPEKLHDIRTCLWILLPQECH</sequence>
<evidence type="ECO:0000313" key="1">
    <source>
        <dbReference type="EMBL" id="KYO44258.1"/>
    </source>
</evidence>
<evidence type="ECO:0000313" key="2">
    <source>
        <dbReference type="Proteomes" id="UP000050525"/>
    </source>
</evidence>
<reference evidence="1 2" key="1">
    <citation type="journal article" date="2012" name="Genome Biol.">
        <title>Sequencing three crocodilian genomes to illuminate the evolution of archosaurs and amniotes.</title>
        <authorList>
            <person name="St John J.A."/>
            <person name="Braun E.L."/>
            <person name="Isberg S.R."/>
            <person name="Miles L.G."/>
            <person name="Chong A.Y."/>
            <person name="Gongora J."/>
            <person name="Dalzell P."/>
            <person name="Moran C."/>
            <person name="Bed'hom B."/>
            <person name="Abzhanov A."/>
            <person name="Burgess S.C."/>
            <person name="Cooksey A.M."/>
            <person name="Castoe T.A."/>
            <person name="Crawford N.G."/>
            <person name="Densmore L.D."/>
            <person name="Drew J.C."/>
            <person name="Edwards S.V."/>
            <person name="Faircloth B.C."/>
            <person name="Fujita M.K."/>
            <person name="Greenwold M.J."/>
            <person name="Hoffmann F.G."/>
            <person name="Howard J.M."/>
            <person name="Iguchi T."/>
            <person name="Janes D.E."/>
            <person name="Khan S.Y."/>
            <person name="Kohno S."/>
            <person name="de Koning A.J."/>
            <person name="Lance S.L."/>
            <person name="McCarthy F.M."/>
            <person name="McCormack J.E."/>
            <person name="Merchant M.E."/>
            <person name="Peterson D.G."/>
            <person name="Pollock D.D."/>
            <person name="Pourmand N."/>
            <person name="Raney B.J."/>
            <person name="Roessler K.A."/>
            <person name="Sanford J.R."/>
            <person name="Sawyer R.H."/>
            <person name="Schmidt C.J."/>
            <person name="Triplett E.W."/>
            <person name="Tuberville T.D."/>
            <person name="Venegas-Anaya M."/>
            <person name="Howard J.T."/>
            <person name="Jarvis E.D."/>
            <person name="Guillette L.J.Jr."/>
            <person name="Glenn T.C."/>
            <person name="Green R.E."/>
            <person name="Ray D.A."/>
        </authorList>
    </citation>
    <scope>NUCLEOTIDE SEQUENCE [LARGE SCALE GENOMIC DNA]</scope>
    <source>
        <strain evidence="1">KSC_2009_1</strain>
    </source>
</reference>
<dbReference type="EMBL" id="AKHW03000817">
    <property type="protein sequence ID" value="KYO44258.1"/>
    <property type="molecule type" value="Genomic_DNA"/>
</dbReference>
<accession>A0A151P5C7</accession>
<proteinExistence type="predicted"/>
<keyword evidence="2" id="KW-1185">Reference proteome</keyword>
<protein>
    <submittedName>
        <fullName evidence="1">Uncharacterized protein</fullName>
    </submittedName>
</protein>
<name>A0A151P5C7_ALLMI</name>
<dbReference type="Proteomes" id="UP000050525">
    <property type="component" value="Unassembled WGS sequence"/>
</dbReference>
<gene>
    <name evidence="1" type="ORF">Y1Q_0012044</name>
</gene>
<organism evidence="1 2">
    <name type="scientific">Alligator mississippiensis</name>
    <name type="common">American alligator</name>
    <dbReference type="NCBI Taxonomy" id="8496"/>
    <lineage>
        <taxon>Eukaryota</taxon>
        <taxon>Metazoa</taxon>
        <taxon>Chordata</taxon>
        <taxon>Craniata</taxon>
        <taxon>Vertebrata</taxon>
        <taxon>Euteleostomi</taxon>
        <taxon>Archelosauria</taxon>
        <taxon>Archosauria</taxon>
        <taxon>Crocodylia</taxon>
        <taxon>Alligatoridae</taxon>
        <taxon>Alligatorinae</taxon>
        <taxon>Alligator</taxon>
    </lineage>
</organism>
<comment type="caution">
    <text evidence="1">The sequence shown here is derived from an EMBL/GenBank/DDBJ whole genome shotgun (WGS) entry which is preliminary data.</text>
</comment>